<dbReference type="EMBL" id="LAZR01006253">
    <property type="protein sequence ID" value="KKM93532.1"/>
    <property type="molecule type" value="Genomic_DNA"/>
</dbReference>
<comment type="caution">
    <text evidence="1">The sequence shown here is derived from an EMBL/GenBank/DDBJ whole genome shotgun (WGS) entry which is preliminary data.</text>
</comment>
<name>A0A0F9PJR6_9ZZZZ</name>
<dbReference type="AlphaFoldDB" id="A0A0F9PJR6"/>
<evidence type="ECO:0000313" key="1">
    <source>
        <dbReference type="EMBL" id="KKM93532.1"/>
    </source>
</evidence>
<organism evidence="1">
    <name type="scientific">marine sediment metagenome</name>
    <dbReference type="NCBI Taxonomy" id="412755"/>
    <lineage>
        <taxon>unclassified sequences</taxon>
        <taxon>metagenomes</taxon>
        <taxon>ecological metagenomes</taxon>
    </lineage>
</organism>
<proteinExistence type="predicted"/>
<protein>
    <submittedName>
        <fullName evidence="1">Uncharacterized protein</fullName>
    </submittedName>
</protein>
<sequence>MKNENIDEQTIGYKVWRGEGKYYLKSYNVSALEAKRLDLSLSPGEAIAKVEKITLQWHKLEALNKLRQEL</sequence>
<gene>
    <name evidence="1" type="ORF">LCGC14_1207390</name>
</gene>
<reference evidence="1" key="1">
    <citation type="journal article" date="2015" name="Nature">
        <title>Complex archaea that bridge the gap between prokaryotes and eukaryotes.</title>
        <authorList>
            <person name="Spang A."/>
            <person name="Saw J.H."/>
            <person name="Jorgensen S.L."/>
            <person name="Zaremba-Niedzwiedzka K."/>
            <person name="Martijn J."/>
            <person name="Lind A.E."/>
            <person name="van Eijk R."/>
            <person name="Schleper C."/>
            <person name="Guy L."/>
            <person name="Ettema T.J."/>
        </authorList>
    </citation>
    <scope>NUCLEOTIDE SEQUENCE</scope>
</reference>
<accession>A0A0F9PJR6</accession>